<reference evidence="3 4" key="1">
    <citation type="submission" date="2016-10" db="EMBL/GenBank/DDBJ databases">
        <authorList>
            <person name="de Groot N.N."/>
        </authorList>
    </citation>
    <scope>NUCLEOTIDE SEQUENCE [LARGE SCALE GENOMIC DNA]</scope>
    <source>
        <strain evidence="4">EB21,IBRC-M 10013,KCTC 4048</strain>
    </source>
</reference>
<dbReference type="GO" id="GO:0003848">
    <property type="term" value="F:2-amino-4-hydroxy-6-hydroxymethyldihydropteridine diphosphokinase activity"/>
    <property type="evidence" value="ECO:0007669"/>
    <property type="project" value="UniProtKB-UniRule"/>
</dbReference>
<keyword evidence="1" id="KW-0418">Kinase</keyword>
<accession>A0A1G9W283</accession>
<sequence length="225" mass="24125">MDFETFEPVYEAILADFGFDRDGDERARDALAELTTPFDESRLSVLAGEHVAVCGAGPTLAADLDDCDADRVVAASSAAAVCRERGVTVDVYVTDLDGDPELVGDLAAEGTPVAVHAHGDNVGRVRSVVPGLPAEPVLPTTQAAPAAHVRNYGGFTDGDRAAFLADHAGATRLSFPGWSFDDPDVGPMKRRKLRWAARLLAWLERRRDGWFAVLDGVRDDLEPLP</sequence>
<dbReference type="GO" id="GO:0005524">
    <property type="term" value="F:ATP binding"/>
    <property type="evidence" value="ECO:0007669"/>
    <property type="project" value="UniProtKB-UniRule"/>
</dbReference>
<dbReference type="HAMAP" id="MF_02131">
    <property type="entry name" value="HMPDK_arch"/>
    <property type="match status" value="1"/>
</dbReference>
<evidence type="ECO:0000259" key="2">
    <source>
        <dbReference type="Pfam" id="PF01973"/>
    </source>
</evidence>
<dbReference type="PANTHER" id="PTHR39648">
    <property type="entry name" value="6-HYDROXYMETHYL-7,8-DIHYDROPTERIN PYROPHOSPHOKINASE"/>
    <property type="match status" value="1"/>
</dbReference>
<dbReference type="Proteomes" id="UP000199370">
    <property type="component" value="Unassembled WGS sequence"/>
</dbReference>
<dbReference type="GO" id="GO:0046654">
    <property type="term" value="P:tetrahydrofolate biosynthetic process"/>
    <property type="evidence" value="ECO:0007669"/>
    <property type="project" value="UniProtKB-UniRule"/>
</dbReference>
<dbReference type="GO" id="GO:0046656">
    <property type="term" value="P:folic acid biosynthetic process"/>
    <property type="evidence" value="ECO:0007669"/>
    <property type="project" value="UniProtKB-KW"/>
</dbReference>
<proteinExistence type="inferred from homology"/>
<comment type="function">
    <text evidence="1">Catalyzes the transfer of diphosphate from ATP to 6-hydroxymethyl-7,8-dihydropterin (6-HMD), leading to 6-hydroxymethyl-7,8-dihydropterin diphosphate (6-HMDP).</text>
</comment>
<dbReference type="UniPathway" id="UPA00077">
    <property type="reaction ID" value="UER00155"/>
</dbReference>
<feature type="domain" description="6-hydroxymethylpterin diphosphokinase MptE-like" evidence="2">
    <location>
        <begin position="47"/>
        <end position="179"/>
    </location>
</feature>
<comment type="catalytic activity">
    <reaction evidence="1">
        <text>6-hydroxymethyl-7,8-dihydropterin + ATP = (7,8-dihydropterin-6-yl)methyl diphosphate + AMP + H(+)</text>
        <dbReference type="Rhea" id="RHEA:11412"/>
        <dbReference type="ChEBI" id="CHEBI:15378"/>
        <dbReference type="ChEBI" id="CHEBI:30616"/>
        <dbReference type="ChEBI" id="CHEBI:44841"/>
        <dbReference type="ChEBI" id="CHEBI:72950"/>
        <dbReference type="ChEBI" id="CHEBI:456215"/>
        <dbReference type="EC" id="2.7.6.3"/>
    </reaction>
</comment>
<dbReference type="Pfam" id="PF01973">
    <property type="entry name" value="MptE-like"/>
    <property type="match status" value="1"/>
</dbReference>
<gene>
    <name evidence="1" type="primary">mptE</name>
    <name evidence="3" type="ORF">SAMN05192554_10799</name>
</gene>
<dbReference type="PANTHER" id="PTHR39648:SF1">
    <property type="entry name" value="6-HYDROXYMETHYL-7,8-DIHYDROPTERIN PYROPHOSPHOKINASE"/>
    <property type="match status" value="1"/>
</dbReference>
<evidence type="ECO:0000313" key="3">
    <source>
        <dbReference type="EMBL" id="SDM78175.1"/>
    </source>
</evidence>
<comment type="pathway">
    <text evidence="1">Cofactor biosynthesis; tetrahydrofolate biosynthesis; 2-amino-4-hydroxy-6-hydroxymethyl-7,8-dihydropteridine diphosphate from 7,8-dihydroneopterin triphosphate: step 4/4.</text>
</comment>
<keyword evidence="4" id="KW-1185">Reference proteome</keyword>
<comment type="similarity">
    <text evidence="1">Belongs to the archaeal 6-HMPDK family.</text>
</comment>
<keyword evidence="1" id="KW-0460">Magnesium</keyword>
<evidence type="ECO:0000256" key="1">
    <source>
        <dbReference type="HAMAP-Rule" id="MF_02131"/>
    </source>
</evidence>
<keyword evidence="1" id="KW-0547">Nucleotide-binding</keyword>
<name>A0A1G9W283_9EURY</name>
<dbReference type="EC" id="2.7.6.3" evidence="1"/>
<protein>
    <recommendedName>
        <fullName evidence="1">6-hydroxymethyl-7,8-dihydropterin pyrophosphokinase</fullName>
        <shortName evidence="1">HPPK</shortName>
        <ecNumber evidence="1">2.7.6.3</ecNumber>
    </recommendedName>
    <alternativeName>
        <fullName evidence="1">2-amino-4-hydroxy-6-hydroxymethyldihydropteridine pyrophosphokinase</fullName>
    </alternativeName>
    <alternativeName>
        <fullName evidence="1">6-hydroxymethyl-7,8-dihydropterin diphosphokinase</fullName>
        <shortName evidence="1">6-HMPDK</shortName>
    </alternativeName>
    <alternativeName>
        <fullName evidence="1">7,8-dihydro-6-hydroxymethylpterin diphosphokinase</fullName>
    </alternativeName>
    <alternativeName>
        <fullName evidence="1">7,8-dihydro-6-hydroxymethylpterin pyrophosphokinase</fullName>
        <shortName evidence="1">PPPK</shortName>
    </alternativeName>
</protein>
<dbReference type="GO" id="GO:0000287">
    <property type="term" value="F:magnesium ion binding"/>
    <property type="evidence" value="ECO:0007669"/>
    <property type="project" value="UniProtKB-UniRule"/>
</dbReference>
<keyword evidence="1" id="KW-0808">Transferase</keyword>
<dbReference type="InterPro" id="IPR002826">
    <property type="entry name" value="MptE-like"/>
</dbReference>
<dbReference type="RefSeq" id="WP_089732609.1">
    <property type="nucleotide sequence ID" value="NZ_FNIA01000007.1"/>
</dbReference>
<keyword evidence="1" id="KW-0289">Folate biosynthesis</keyword>
<dbReference type="InterPro" id="IPR027510">
    <property type="entry name" value="HMPDK_MptE"/>
</dbReference>
<dbReference type="OrthoDB" id="34207at2157"/>
<dbReference type="GO" id="GO:0016301">
    <property type="term" value="F:kinase activity"/>
    <property type="evidence" value="ECO:0007669"/>
    <property type="project" value="UniProtKB-KW"/>
</dbReference>
<organism evidence="3 4">
    <name type="scientific">Haloarchaeobius iranensis</name>
    <dbReference type="NCBI Taxonomy" id="996166"/>
    <lineage>
        <taxon>Archaea</taxon>
        <taxon>Methanobacteriati</taxon>
        <taxon>Methanobacteriota</taxon>
        <taxon>Stenosarchaea group</taxon>
        <taxon>Halobacteria</taxon>
        <taxon>Halobacteriales</taxon>
        <taxon>Halorubellaceae</taxon>
        <taxon>Haloarchaeobius</taxon>
    </lineage>
</organism>
<dbReference type="AlphaFoldDB" id="A0A1G9W283"/>
<keyword evidence="1" id="KW-0067">ATP-binding</keyword>
<dbReference type="EMBL" id="FNIA01000007">
    <property type="protein sequence ID" value="SDM78175.1"/>
    <property type="molecule type" value="Genomic_DNA"/>
</dbReference>
<evidence type="ECO:0000313" key="4">
    <source>
        <dbReference type="Proteomes" id="UP000199370"/>
    </source>
</evidence>
<comment type="cofactor">
    <cofactor evidence="1">
        <name>Mg(2+)</name>
        <dbReference type="ChEBI" id="CHEBI:18420"/>
    </cofactor>
</comment>
<dbReference type="STRING" id="996166.SAMN05192554_10799"/>